<dbReference type="InParanoid" id="A0A2P6N1F0"/>
<dbReference type="EMBL" id="MDYQ01000254">
    <property type="protein sequence ID" value="PRP77798.1"/>
    <property type="molecule type" value="Genomic_DNA"/>
</dbReference>
<sequence>MNLRNLYKEDEQQTPRGEVSDALLEVRKSIILRASLPATDAGSALQTSEVYLLWNLDQPEVVASAKEGRKVKSLNPVLVFG</sequence>
<reference evidence="1 2" key="1">
    <citation type="journal article" date="2018" name="Genome Biol. Evol.">
        <title>Multiple Roots of Fruiting Body Formation in Amoebozoa.</title>
        <authorList>
            <person name="Hillmann F."/>
            <person name="Forbes G."/>
            <person name="Novohradska S."/>
            <person name="Ferling I."/>
            <person name="Riege K."/>
            <person name="Groth M."/>
            <person name="Westermann M."/>
            <person name="Marz M."/>
            <person name="Spaller T."/>
            <person name="Winckler T."/>
            <person name="Schaap P."/>
            <person name="Glockner G."/>
        </authorList>
    </citation>
    <scope>NUCLEOTIDE SEQUENCE [LARGE SCALE GENOMIC DNA]</scope>
    <source>
        <strain evidence="1 2">Jena</strain>
    </source>
</reference>
<dbReference type="AlphaFoldDB" id="A0A2P6N1F0"/>
<comment type="caution">
    <text evidence="1">The sequence shown here is derived from an EMBL/GenBank/DDBJ whole genome shotgun (WGS) entry which is preliminary data.</text>
</comment>
<proteinExistence type="predicted"/>
<dbReference type="Proteomes" id="UP000241769">
    <property type="component" value="Unassembled WGS sequence"/>
</dbReference>
<gene>
    <name evidence="1" type="ORF">PROFUN_07740</name>
</gene>
<keyword evidence="2" id="KW-1185">Reference proteome</keyword>
<organism evidence="1 2">
    <name type="scientific">Planoprotostelium fungivorum</name>
    <dbReference type="NCBI Taxonomy" id="1890364"/>
    <lineage>
        <taxon>Eukaryota</taxon>
        <taxon>Amoebozoa</taxon>
        <taxon>Evosea</taxon>
        <taxon>Variosea</taxon>
        <taxon>Cavosteliida</taxon>
        <taxon>Cavosteliaceae</taxon>
        <taxon>Planoprotostelium</taxon>
    </lineage>
</organism>
<protein>
    <submittedName>
        <fullName evidence="1">Uncharacterized protein</fullName>
    </submittedName>
</protein>
<accession>A0A2P6N1F0</accession>
<evidence type="ECO:0000313" key="2">
    <source>
        <dbReference type="Proteomes" id="UP000241769"/>
    </source>
</evidence>
<evidence type="ECO:0000313" key="1">
    <source>
        <dbReference type="EMBL" id="PRP77798.1"/>
    </source>
</evidence>
<name>A0A2P6N1F0_9EUKA</name>